<feature type="non-terminal residue" evidence="1">
    <location>
        <position position="1"/>
    </location>
</feature>
<accession>A0A821XN13</accession>
<organism evidence="1 3">
    <name type="scientific">Rotaria socialis</name>
    <dbReference type="NCBI Taxonomy" id="392032"/>
    <lineage>
        <taxon>Eukaryota</taxon>
        <taxon>Metazoa</taxon>
        <taxon>Spiralia</taxon>
        <taxon>Gnathifera</taxon>
        <taxon>Rotifera</taxon>
        <taxon>Eurotatoria</taxon>
        <taxon>Bdelloidea</taxon>
        <taxon>Philodinida</taxon>
        <taxon>Philodinidae</taxon>
        <taxon>Rotaria</taxon>
    </lineage>
</organism>
<evidence type="ECO:0000313" key="3">
    <source>
        <dbReference type="Proteomes" id="UP000663873"/>
    </source>
</evidence>
<dbReference type="Proteomes" id="UP000663873">
    <property type="component" value="Unassembled WGS sequence"/>
</dbReference>
<dbReference type="AlphaFoldDB" id="A0A821XN13"/>
<sequence>KQESPLDEGLNERIRLFRNTLEEQYSIADKYQPQAPHLERQWSGFIQAKSVRTQWNTGLSENLL</sequence>
<evidence type="ECO:0000313" key="1">
    <source>
        <dbReference type="EMBL" id="CAF4948852.1"/>
    </source>
</evidence>
<feature type="non-terminal residue" evidence="1">
    <location>
        <position position="64"/>
    </location>
</feature>
<protein>
    <submittedName>
        <fullName evidence="1">Uncharacterized protein</fullName>
    </submittedName>
</protein>
<dbReference type="EMBL" id="CAJOBP010091422">
    <property type="protein sequence ID" value="CAF4948852.1"/>
    <property type="molecule type" value="Genomic_DNA"/>
</dbReference>
<name>A0A821XN13_9BILA</name>
<reference evidence="1" key="1">
    <citation type="submission" date="2021-02" db="EMBL/GenBank/DDBJ databases">
        <authorList>
            <person name="Nowell W R."/>
        </authorList>
    </citation>
    <scope>NUCLEOTIDE SEQUENCE</scope>
</reference>
<comment type="caution">
    <text evidence="1">The sequence shown here is derived from an EMBL/GenBank/DDBJ whole genome shotgun (WGS) entry which is preliminary data.</text>
</comment>
<evidence type="ECO:0000313" key="2">
    <source>
        <dbReference type="EMBL" id="CAF4980146.1"/>
    </source>
</evidence>
<gene>
    <name evidence="1" type="ORF">UJA718_LOCUS47654</name>
    <name evidence="2" type="ORF">UJA718_LOCUS49264</name>
</gene>
<proteinExistence type="predicted"/>
<dbReference type="EMBL" id="CAJOBP010102519">
    <property type="protein sequence ID" value="CAF4980146.1"/>
    <property type="molecule type" value="Genomic_DNA"/>
</dbReference>
<keyword evidence="3" id="KW-1185">Reference proteome</keyword>